<dbReference type="GO" id="GO:0070681">
    <property type="term" value="P:glutaminyl-tRNAGln biosynthesis via transamidation"/>
    <property type="evidence" value="ECO:0007669"/>
    <property type="project" value="TreeGrafter"/>
</dbReference>
<dbReference type="GO" id="GO:0005739">
    <property type="term" value="C:mitochondrion"/>
    <property type="evidence" value="ECO:0007669"/>
    <property type="project" value="TreeGrafter"/>
</dbReference>
<dbReference type="GO" id="GO:0032543">
    <property type="term" value="P:mitochondrial translation"/>
    <property type="evidence" value="ECO:0007669"/>
    <property type="project" value="TreeGrafter"/>
</dbReference>
<dbReference type="GO" id="GO:0006450">
    <property type="term" value="P:regulation of translational fidelity"/>
    <property type="evidence" value="ECO:0007669"/>
    <property type="project" value="InterPro"/>
</dbReference>
<dbReference type="eggNOG" id="ENOG502SERM">
    <property type="taxonomic scope" value="Eukaryota"/>
</dbReference>
<dbReference type="GO" id="GO:0030956">
    <property type="term" value="C:glutamyl-tRNA(Gln) amidotransferase complex"/>
    <property type="evidence" value="ECO:0007669"/>
    <property type="project" value="TreeGrafter"/>
</dbReference>
<dbReference type="HOGENOM" id="CLU_085810_0_0_1"/>
<dbReference type="AlphaFoldDB" id="C4JV36"/>
<dbReference type="Proteomes" id="UP000002058">
    <property type="component" value="Unassembled WGS sequence"/>
</dbReference>
<dbReference type="GeneID" id="8442857"/>
<dbReference type="PANTHER" id="PTHR15004">
    <property type="entry name" value="GLUTAMYL-TRNA(GLN) AMIDOTRANSFERASE SUBUNIT C, MITOCHONDRIAL"/>
    <property type="match status" value="1"/>
</dbReference>
<dbReference type="OrthoDB" id="5522061at2759"/>
<proteinExistence type="predicted"/>
<dbReference type="VEuPathDB" id="FungiDB:UREG_06428"/>
<dbReference type="InterPro" id="IPR036113">
    <property type="entry name" value="Asp/Glu-ADT_sf_sub_c"/>
</dbReference>
<organism evidence="2 3">
    <name type="scientific">Uncinocarpus reesii (strain UAMH 1704)</name>
    <dbReference type="NCBI Taxonomy" id="336963"/>
    <lineage>
        <taxon>Eukaryota</taxon>
        <taxon>Fungi</taxon>
        <taxon>Dikarya</taxon>
        <taxon>Ascomycota</taxon>
        <taxon>Pezizomycotina</taxon>
        <taxon>Eurotiomycetes</taxon>
        <taxon>Eurotiomycetidae</taxon>
        <taxon>Onygenales</taxon>
        <taxon>Onygenaceae</taxon>
        <taxon>Uncinocarpus</taxon>
    </lineage>
</organism>
<reference evidence="3" key="1">
    <citation type="journal article" date="2009" name="Genome Res.">
        <title>Comparative genomic analyses of the human fungal pathogens Coccidioides and their relatives.</title>
        <authorList>
            <person name="Sharpton T.J."/>
            <person name="Stajich J.E."/>
            <person name="Rounsley S.D."/>
            <person name="Gardner M.J."/>
            <person name="Wortman J.R."/>
            <person name="Jordar V.S."/>
            <person name="Maiti R."/>
            <person name="Kodira C.D."/>
            <person name="Neafsey D.E."/>
            <person name="Zeng Q."/>
            <person name="Hung C.-Y."/>
            <person name="McMahan C."/>
            <person name="Muszewska A."/>
            <person name="Grynberg M."/>
            <person name="Mandel M.A."/>
            <person name="Kellner E.M."/>
            <person name="Barker B.M."/>
            <person name="Galgiani J.N."/>
            <person name="Orbach M.J."/>
            <person name="Kirkland T.N."/>
            <person name="Cole G.T."/>
            <person name="Henn M.R."/>
            <person name="Birren B.W."/>
            <person name="Taylor J.W."/>
        </authorList>
    </citation>
    <scope>NUCLEOTIDE SEQUENCE [LARGE SCALE GENOMIC DNA]</scope>
    <source>
        <strain evidence="3">UAMH 1704</strain>
    </source>
</reference>
<evidence type="ECO:0000313" key="2">
    <source>
        <dbReference type="EMBL" id="EEP81563.1"/>
    </source>
</evidence>
<evidence type="ECO:0000313" key="3">
    <source>
        <dbReference type="Proteomes" id="UP000002058"/>
    </source>
</evidence>
<gene>
    <name evidence="2" type="ORF">UREG_06428</name>
</gene>
<dbReference type="PANTHER" id="PTHR15004:SF0">
    <property type="entry name" value="GLUTAMYL-TRNA(GLN) AMIDOTRANSFERASE SUBUNIT C, MITOCHONDRIAL"/>
    <property type="match status" value="1"/>
</dbReference>
<dbReference type="RefSeq" id="XP_002583461.1">
    <property type="nucleotide sequence ID" value="XM_002583415.1"/>
</dbReference>
<dbReference type="InParanoid" id="C4JV36"/>
<dbReference type="InterPro" id="IPR049545">
    <property type="entry name" value="Gta3_dom"/>
</dbReference>
<dbReference type="KEGG" id="ure:UREG_06428"/>
<dbReference type="EMBL" id="CH476618">
    <property type="protein sequence ID" value="EEP81563.1"/>
    <property type="molecule type" value="Genomic_DNA"/>
</dbReference>
<feature type="domain" description="Glutamyl-tRNA amidotransferase complex subunit Gta3" evidence="1">
    <location>
        <begin position="77"/>
        <end position="133"/>
    </location>
</feature>
<keyword evidence="3" id="KW-1185">Reference proteome</keyword>
<protein>
    <recommendedName>
        <fullName evidence="1">Glutamyl-tRNA amidotransferase complex subunit Gta3 domain-containing protein</fullName>
    </recommendedName>
</protein>
<sequence>MPSAIALRCARAKLFQHNCRTRQTLLRLEPQNFIPAATIPLRQSSTSSSSDEQDISSLLATPTWSIKTLLPDITDPSTTQPISRAQLLHLLRLSALPPPSSAQEESSMLKTLSAQIHFVKQIQQVDTTDVTPLRSLRDETDRAYQERTINISTLKSSLEREEFVGRNRRIFRTRAEKEKRPDGESWEEDGALLKSGEVVMGKYFVVRSSEANVD</sequence>
<dbReference type="InterPro" id="IPR003837">
    <property type="entry name" value="GatC"/>
</dbReference>
<dbReference type="OMA" id="RIGHYQR"/>
<dbReference type="Pfam" id="PF20978">
    <property type="entry name" value="Gta3"/>
    <property type="match status" value="1"/>
</dbReference>
<name>C4JV36_UNCRE</name>
<evidence type="ECO:0000259" key="1">
    <source>
        <dbReference type="Pfam" id="PF20978"/>
    </source>
</evidence>
<dbReference type="SUPFAM" id="SSF141000">
    <property type="entry name" value="Glu-tRNAGln amidotransferase C subunit"/>
    <property type="match status" value="1"/>
</dbReference>
<accession>C4JV36</accession>